<dbReference type="GO" id="GO:0005524">
    <property type="term" value="F:ATP binding"/>
    <property type="evidence" value="ECO:0007669"/>
    <property type="project" value="UniProtKB-KW"/>
</dbReference>
<keyword evidence="2" id="KW-0723">Serine/threonine-protein kinase</keyword>
<proteinExistence type="predicted"/>
<evidence type="ECO:0000259" key="9">
    <source>
        <dbReference type="Pfam" id="PF01163"/>
    </source>
</evidence>
<dbReference type="GO" id="GO:0030688">
    <property type="term" value="C:preribosome, small subunit precursor"/>
    <property type="evidence" value="ECO:0007669"/>
    <property type="project" value="TreeGrafter"/>
</dbReference>
<keyword evidence="6" id="KW-0067">ATP-binding</keyword>
<evidence type="ECO:0000313" key="11">
    <source>
        <dbReference type="Proteomes" id="UP000271098"/>
    </source>
</evidence>
<sequence length="105" mass="12585">MYENKFPVPKPIDVCRHLVVMEFIEGDTLCHVQEVEDKSHWPDSDYFEILCTLRLKFQKGKPVLIDMPQMVSMDHPNAQFYFERDVNCIRTFFRKRYASLCDHLI</sequence>
<gene>
    <name evidence="10" type="ORF">GPUH_LOCUS6789</name>
</gene>
<dbReference type="EC" id="2.7.11.1" evidence="1"/>
<feature type="domain" description="RIO-type" evidence="9">
    <location>
        <begin position="1"/>
        <end position="40"/>
    </location>
</feature>
<evidence type="ECO:0000256" key="3">
    <source>
        <dbReference type="ARBA" id="ARBA00022679"/>
    </source>
</evidence>
<dbReference type="PANTHER" id="PTHR45852">
    <property type="entry name" value="SER/THR-PROTEIN KINASE RIO2"/>
    <property type="match status" value="1"/>
</dbReference>
<comment type="catalytic activity">
    <reaction evidence="8">
        <text>L-seryl-[protein] + ATP = O-phospho-L-seryl-[protein] + ADP + H(+)</text>
        <dbReference type="Rhea" id="RHEA:17989"/>
        <dbReference type="Rhea" id="RHEA-COMP:9863"/>
        <dbReference type="Rhea" id="RHEA-COMP:11604"/>
        <dbReference type="ChEBI" id="CHEBI:15378"/>
        <dbReference type="ChEBI" id="CHEBI:29999"/>
        <dbReference type="ChEBI" id="CHEBI:30616"/>
        <dbReference type="ChEBI" id="CHEBI:83421"/>
        <dbReference type="ChEBI" id="CHEBI:456216"/>
        <dbReference type="EC" id="2.7.11.1"/>
    </reaction>
</comment>
<organism evidence="10 11">
    <name type="scientific">Gongylonema pulchrum</name>
    <dbReference type="NCBI Taxonomy" id="637853"/>
    <lineage>
        <taxon>Eukaryota</taxon>
        <taxon>Metazoa</taxon>
        <taxon>Ecdysozoa</taxon>
        <taxon>Nematoda</taxon>
        <taxon>Chromadorea</taxon>
        <taxon>Rhabditida</taxon>
        <taxon>Spirurina</taxon>
        <taxon>Spiruromorpha</taxon>
        <taxon>Spiruroidea</taxon>
        <taxon>Gongylonematidae</taxon>
        <taxon>Gongylonema</taxon>
    </lineage>
</organism>
<dbReference type="InterPro" id="IPR018934">
    <property type="entry name" value="RIO_dom"/>
</dbReference>
<evidence type="ECO:0000256" key="7">
    <source>
        <dbReference type="ARBA" id="ARBA00047899"/>
    </source>
</evidence>
<keyword evidence="5" id="KW-0418">Kinase</keyword>
<name>A0A3P6QZW6_9BILA</name>
<protein>
    <recommendedName>
        <fullName evidence="1">non-specific serine/threonine protein kinase</fullName>
        <ecNumber evidence="1">2.7.11.1</ecNumber>
    </recommendedName>
</protein>
<dbReference type="AlphaFoldDB" id="A0A3P6QZW6"/>
<dbReference type="Proteomes" id="UP000271098">
    <property type="component" value="Unassembled WGS sequence"/>
</dbReference>
<dbReference type="PANTHER" id="PTHR45852:SF1">
    <property type="entry name" value="SERINE_THREONINE-PROTEIN KINASE RIO2"/>
    <property type="match status" value="1"/>
</dbReference>
<evidence type="ECO:0000256" key="1">
    <source>
        <dbReference type="ARBA" id="ARBA00012513"/>
    </source>
</evidence>
<evidence type="ECO:0000256" key="5">
    <source>
        <dbReference type="ARBA" id="ARBA00022777"/>
    </source>
</evidence>
<dbReference type="SUPFAM" id="SSF56112">
    <property type="entry name" value="Protein kinase-like (PK-like)"/>
    <property type="match status" value="1"/>
</dbReference>
<keyword evidence="3" id="KW-0808">Transferase</keyword>
<dbReference type="GO" id="GO:0005634">
    <property type="term" value="C:nucleus"/>
    <property type="evidence" value="ECO:0007669"/>
    <property type="project" value="TreeGrafter"/>
</dbReference>
<dbReference type="Pfam" id="PF01163">
    <property type="entry name" value="RIO1"/>
    <property type="match status" value="2"/>
</dbReference>
<comment type="catalytic activity">
    <reaction evidence="7">
        <text>L-threonyl-[protein] + ATP = O-phospho-L-threonyl-[protein] + ADP + H(+)</text>
        <dbReference type="Rhea" id="RHEA:46608"/>
        <dbReference type="Rhea" id="RHEA-COMP:11060"/>
        <dbReference type="Rhea" id="RHEA-COMP:11605"/>
        <dbReference type="ChEBI" id="CHEBI:15378"/>
        <dbReference type="ChEBI" id="CHEBI:30013"/>
        <dbReference type="ChEBI" id="CHEBI:30616"/>
        <dbReference type="ChEBI" id="CHEBI:61977"/>
        <dbReference type="ChEBI" id="CHEBI:456216"/>
        <dbReference type="EC" id="2.7.11.1"/>
    </reaction>
</comment>
<dbReference type="EMBL" id="UYRT01016580">
    <property type="protein sequence ID" value="VDK56116.1"/>
    <property type="molecule type" value="Genomic_DNA"/>
</dbReference>
<reference evidence="10 11" key="1">
    <citation type="submission" date="2018-11" db="EMBL/GenBank/DDBJ databases">
        <authorList>
            <consortium name="Pathogen Informatics"/>
        </authorList>
    </citation>
    <scope>NUCLEOTIDE SEQUENCE [LARGE SCALE GENOMIC DNA]</scope>
</reference>
<accession>A0A3P6QZW6</accession>
<dbReference type="GO" id="GO:0004674">
    <property type="term" value="F:protein serine/threonine kinase activity"/>
    <property type="evidence" value="ECO:0007669"/>
    <property type="project" value="UniProtKB-KW"/>
</dbReference>
<evidence type="ECO:0000256" key="8">
    <source>
        <dbReference type="ARBA" id="ARBA00048679"/>
    </source>
</evidence>
<dbReference type="Gene3D" id="1.10.510.10">
    <property type="entry name" value="Transferase(Phosphotransferase) domain 1"/>
    <property type="match status" value="1"/>
</dbReference>
<evidence type="ECO:0000256" key="4">
    <source>
        <dbReference type="ARBA" id="ARBA00022741"/>
    </source>
</evidence>
<evidence type="ECO:0000313" key="10">
    <source>
        <dbReference type="EMBL" id="VDK56116.1"/>
    </source>
</evidence>
<evidence type="ECO:0000256" key="6">
    <source>
        <dbReference type="ARBA" id="ARBA00022840"/>
    </source>
</evidence>
<evidence type="ECO:0000256" key="2">
    <source>
        <dbReference type="ARBA" id="ARBA00022527"/>
    </source>
</evidence>
<dbReference type="InterPro" id="IPR011009">
    <property type="entry name" value="Kinase-like_dom_sf"/>
</dbReference>
<dbReference type="GO" id="GO:0005829">
    <property type="term" value="C:cytosol"/>
    <property type="evidence" value="ECO:0007669"/>
    <property type="project" value="TreeGrafter"/>
</dbReference>
<keyword evidence="11" id="KW-1185">Reference proteome</keyword>
<dbReference type="GO" id="GO:0030490">
    <property type="term" value="P:maturation of SSU-rRNA"/>
    <property type="evidence" value="ECO:0007669"/>
    <property type="project" value="TreeGrafter"/>
</dbReference>
<feature type="domain" description="RIO-type" evidence="9">
    <location>
        <begin position="58"/>
        <end position="101"/>
    </location>
</feature>
<dbReference type="OrthoDB" id="10258631at2759"/>
<keyword evidence="4" id="KW-0547">Nucleotide-binding</keyword>